<feature type="domain" description="CCHC-type" evidence="6">
    <location>
        <begin position="1119"/>
        <end position="1134"/>
    </location>
</feature>
<evidence type="ECO:0000256" key="4">
    <source>
        <dbReference type="PROSITE-ProRule" id="PRU00047"/>
    </source>
</evidence>
<dbReference type="Gene3D" id="2.40.70.10">
    <property type="entry name" value="Acid Proteases"/>
    <property type="match status" value="1"/>
</dbReference>
<evidence type="ECO:0008006" key="9">
    <source>
        <dbReference type="Google" id="ProtNLM"/>
    </source>
</evidence>
<keyword evidence="4" id="KW-0862">Zinc</keyword>
<dbReference type="Gene3D" id="3.30.70.270">
    <property type="match status" value="1"/>
</dbReference>
<evidence type="ECO:0000259" key="6">
    <source>
        <dbReference type="PROSITE" id="PS50158"/>
    </source>
</evidence>
<keyword evidence="4" id="KW-0479">Metal-binding</keyword>
<dbReference type="InterPro" id="IPR001878">
    <property type="entry name" value="Znf_CCHC"/>
</dbReference>
<feature type="compositionally biased region" description="Basic and acidic residues" evidence="5">
    <location>
        <begin position="1537"/>
        <end position="1550"/>
    </location>
</feature>
<dbReference type="PANTHER" id="PTHR24559">
    <property type="entry name" value="TRANSPOSON TY3-I GAG-POL POLYPROTEIN"/>
    <property type="match status" value="1"/>
</dbReference>
<dbReference type="SUPFAM" id="SSF53098">
    <property type="entry name" value="Ribonuclease H-like"/>
    <property type="match status" value="2"/>
</dbReference>
<evidence type="ECO:0000259" key="7">
    <source>
        <dbReference type="PROSITE" id="PS50994"/>
    </source>
</evidence>
<comment type="caution">
    <text evidence="8">The sequence shown here is derived from an EMBL/GenBank/DDBJ whole genome shotgun (WGS) entry which is preliminary data.</text>
</comment>
<accession>A0A6L2JU89</accession>
<dbReference type="InterPro" id="IPR057670">
    <property type="entry name" value="SH3_retrovirus"/>
</dbReference>
<keyword evidence="1" id="KW-0645">Protease</keyword>
<dbReference type="InterPro" id="IPR036875">
    <property type="entry name" value="Znf_CCHC_sf"/>
</dbReference>
<evidence type="ECO:0000313" key="8">
    <source>
        <dbReference type="EMBL" id="GEU40172.1"/>
    </source>
</evidence>
<dbReference type="GO" id="GO:0008270">
    <property type="term" value="F:zinc ion binding"/>
    <property type="evidence" value="ECO:0007669"/>
    <property type="project" value="UniProtKB-KW"/>
</dbReference>
<reference evidence="8" key="1">
    <citation type="journal article" date="2019" name="Sci. Rep.">
        <title>Draft genome of Tanacetum cinerariifolium, the natural source of mosquito coil.</title>
        <authorList>
            <person name="Yamashiro T."/>
            <person name="Shiraishi A."/>
            <person name="Satake H."/>
            <person name="Nakayama K."/>
        </authorList>
    </citation>
    <scope>NUCLEOTIDE SEQUENCE</scope>
</reference>
<dbReference type="PROSITE" id="PS50994">
    <property type="entry name" value="INTEGRASE"/>
    <property type="match status" value="1"/>
</dbReference>
<proteinExistence type="predicted"/>
<dbReference type="SUPFAM" id="SSF56672">
    <property type="entry name" value="DNA/RNA polymerases"/>
    <property type="match status" value="1"/>
</dbReference>
<dbReference type="InterPro" id="IPR021109">
    <property type="entry name" value="Peptidase_aspartic_dom_sf"/>
</dbReference>
<feature type="compositionally biased region" description="Basic and acidic residues" evidence="5">
    <location>
        <begin position="287"/>
        <end position="298"/>
    </location>
</feature>
<dbReference type="Pfam" id="PF25597">
    <property type="entry name" value="SH3_retrovirus"/>
    <property type="match status" value="1"/>
</dbReference>
<dbReference type="InterPro" id="IPR001584">
    <property type="entry name" value="Integrase_cat-core"/>
</dbReference>
<dbReference type="InterPro" id="IPR012337">
    <property type="entry name" value="RNaseH-like_sf"/>
</dbReference>
<evidence type="ECO:0000256" key="3">
    <source>
        <dbReference type="ARBA" id="ARBA00023125"/>
    </source>
</evidence>
<feature type="domain" description="Integrase catalytic" evidence="7">
    <location>
        <begin position="655"/>
        <end position="832"/>
    </location>
</feature>
<keyword evidence="4" id="KW-0863">Zinc-finger</keyword>
<evidence type="ECO:0000256" key="2">
    <source>
        <dbReference type="ARBA" id="ARBA00022750"/>
    </source>
</evidence>
<dbReference type="CDD" id="cd01647">
    <property type="entry name" value="RT_LTR"/>
    <property type="match status" value="1"/>
</dbReference>
<sequence>MDNEVYLVEYYTRKDSPIRSLTGIGVGLGEHLAPIEHSNKIPLGIGEGLGRGLLIGFGDEGWPPRSKPAPLLFLGRRVREFRRRNVELTGEPEGQGSDQSVEGGAPYFSMIIAQKSQNLLPAMLAQVGCSYKEFLACNPKEYDGKGGDVVLTQWIQKIEYVQDMCRCSIDQKVKYTAGSFVEFCPSHEIQKFETELWNHVMVGAGYAAYTDKFHDLARLVPHLVTPESRKIERYVHGLALWIREMVAATEPKTIHKAMQISGVLTDETVNNGSIKKVKKRGNVGEPSMDKNGRDDNKRTRTGNDFTSTTNPDYRGIPRNVNPVNARKLNVRACYECGSTDHVRAFMLGAEEARQDPNIVTGIYPSELGFKCEIEIASGQLVKIDKVINGCKLEIKGHVFDIHLISFGHGSFDVIICMDWLSNHKAEIICHEKVVRIPLLDGKVLIVLGEKPKEKMRQLKSAKAKGKEQEVIVVVRYFLEIDLRSGYHQLRVHEDDIPKTAFRTRYRHFEFIVLPFGLTNAPAVFMDLMNRICRPYLDKFAIEFIDDILIYSKTQEEHVEHLRHMINSNGIHVDPRTAFQTLKDKLCNAPVLALPNGAEDFMVYCDVFGIGLGYVLMQRSKLGIKDRILIAQKEAVDESVRLLKGADKMYYDLRDRYWCPRMKNYIADYEGIVIDFVTKLPRTSSGHDTFWVIMDPLTKSAHFLPMREDYKMDTFSRLYLNEIVARHGVSISIILDRDSHFTSRFCQSTQEALGTRLDMSMAYHPQIDGQSERTIQTLEDILRACKSYADKMRKPLEFTIGDYVLLKVSPWIGVVRFGKKGKLVPRFVGPFKIVEKVDLVAYQLDLPKELDGVHDTFHVSNLKKCLADLTLQMRIEQYFLMTDYSLWEVILSCDYPILTRVIDGVIQPVAPATAEQRLARKNELKACSTLLMALPDKHQLKFNIHKDAKTLMEAIEKRFGGNKETKKVQKTLFKQQYENFTGSSSESLDQIHDRLQKLISQLKILGESFSQEDINLKFLRSLATEWRTHTLIWRNKTNVEDQSLDDLFNILKIYEAEVKISAVASVFTASTKVPVSALPNVDTLSDAVIYSFFASQSNSPQNLGANGTTSIGFDMSKVECYNCHRRGNFARECRSPKVTRRNVPMETQRRNVPVETSTSNALVSHCDGVGSYDWSFQAEEEPTNYALMAFTSSSSSSSNNKNAPSFVHPPEHVKTPRPSVKPVEHPILANDLRKDSPKCTGKLGRGRLVLAGKSGMGTVWEVRVLGFARNGPSGDLTCLFAKATLDESNLWHRRLGHINFKTMNKLVKGQATYSLLMKGIKKEFSIARSPQLNGIAERKNMTLIEANRVLVTKPYNKTPYELLLGRTPSIGFMRPFGCLVTILNTLNPLGKFDGKADKGFLVGYSVSSKAFKVFTGRTRIVQETLHINFLENKPNIVESSPTWLFDIDTLTKSMNYQPVTAGNQPNPSAGIQEHFDAEKAREETVRQYVLFPLCSFGSKDPQNTNDDTIFEVKEPEFNVEKPESKVYVSSSSSAKTKKHDDKTKRETKGKSHVELSTGFRNLNDEFEDFFYNSINEVNVASTLVSAVGPTLEKSLYVDTSQYPDDLNMPALEDITYSDDEEDVGAEADFSNLKTNRTNPKGYTKLLKIQVGLKLCRRSFFNSRCKRFRVVRNKARLVAQGHTQEEGIDYEEVFAPVAKIEAIRLFLAYASFMCFMVYQMDVKSAFLYGTIEEEVFVCQPLGFEDHDYPDKVYKVVKALYGLHQAHKAWYDTVANYLLKNGFQRGKIDQTLFIKKQKAEVLKKFGLTDEKSASTPIDTEKPLLKDPDGEDVDVHTYRLMTGSLMCLTSLKPDIMFAVCACARFQVTPKALHLHAVKRIFKYLKCKPHLGLWYPKDSPFNLVAYSNSDYACASLDRKSTTVGCQFLGCRLISWQCKKQTVVATSSTEAEYVAVTSCCAQDINWTRSCADVVAFSCVIEIWLLNTFLSKICAYDCYVNIMCCMIVWIEGVRLSQRVRESRRRNVKLAREPYGQGSEQSVEGNDEHVDELNGQGNDQGMGANKGVKGVNRGVRGAPNFSMIIAQQLQNLLPAMLA</sequence>
<dbReference type="InterPro" id="IPR053134">
    <property type="entry name" value="RNA-dir_DNA_polymerase"/>
</dbReference>
<dbReference type="PANTHER" id="PTHR24559:SF444">
    <property type="entry name" value="REVERSE TRANSCRIPTASE DOMAIN-CONTAINING PROTEIN"/>
    <property type="match status" value="1"/>
</dbReference>
<dbReference type="Pfam" id="PF07727">
    <property type="entry name" value="RVT_2"/>
    <property type="match status" value="1"/>
</dbReference>
<feature type="compositionally biased region" description="Low complexity" evidence="5">
    <location>
        <begin position="1524"/>
        <end position="1533"/>
    </location>
</feature>
<feature type="region of interest" description="Disordered" evidence="5">
    <location>
        <begin position="1193"/>
        <end position="1220"/>
    </location>
</feature>
<dbReference type="Gene3D" id="3.30.420.10">
    <property type="entry name" value="Ribonuclease H-like superfamily/Ribonuclease H"/>
    <property type="match status" value="2"/>
</dbReference>
<dbReference type="GO" id="GO:0003677">
    <property type="term" value="F:DNA binding"/>
    <property type="evidence" value="ECO:0007669"/>
    <property type="project" value="UniProtKB-KW"/>
</dbReference>
<dbReference type="PROSITE" id="PS50158">
    <property type="entry name" value="ZF_CCHC"/>
    <property type="match status" value="1"/>
</dbReference>
<dbReference type="InterPro" id="IPR013103">
    <property type="entry name" value="RVT_2"/>
</dbReference>
<dbReference type="Gene3D" id="3.10.10.10">
    <property type="entry name" value="HIV Type 1 Reverse Transcriptase, subunit A, domain 1"/>
    <property type="match status" value="1"/>
</dbReference>
<protein>
    <recommendedName>
        <fullName evidence="9">Reverse transcriptase domain-containing protein</fullName>
    </recommendedName>
</protein>
<evidence type="ECO:0000256" key="5">
    <source>
        <dbReference type="SAM" id="MobiDB-lite"/>
    </source>
</evidence>
<dbReference type="Pfam" id="PF00078">
    <property type="entry name" value="RVT_1"/>
    <property type="match status" value="1"/>
</dbReference>
<dbReference type="InterPro" id="IPR056924">
    <property type="entry name" value="SH3_Tf2-1"/>
</dbReference>
<feature type="region of interest" description="Disordered" evidence="5">
    <location>
        <begin position="2023"/>
        <end position="2056"/>
    </location>
</feature>
<organism evidence="8">
    <name type="scientific">Tanacetum cinerariifolium</name>
    <name type="common">Dalmatian daisy</name>
    <name type="synonym">Chrysanthemum cinerariifolium</name>
    <dbReference type="NCBI Taxonomy" id="118510"/>
    <lineage>
        <taxon>Eukaryota</taxon>
        <taxon>Viridiplantae</taxon>
        <taxon>Streptophyta</taxon>
        <taxon>Embryophyta</taxon>
        <taxon>Tracheophyta</taxon>
        <taxon>Spermatophyta</taxon>
        <taxon>Magnoliopsida</taxon>
        <taxon>eudicotyledons</taxon>
        <taxon>Gunneridae</taxon>
        <taxon>Pentapetalae</taxon>
        <taxon>asterids</taxon>
        <taxon>campanulids</taxon>
        <taxon>Asterales</taxon>
        <taxon>Asteraceae</taxon>
        <taxon>Asteroideae</taxon>
        <taxon>Anthemideae</taxon>
        <taxon>Anthemidinae</taxon>
        <taxon>Tanacetum</taxon>
    </lineage>
</organism>
<dbReference type="InterPro" id="IPR025724">
    <property type="entry name" value="GAG-pre-integrase_dom"/>
</dbReference>
<feature type="region of interest" description="Disordered" evidence="5">
    <location>
        <begin position="1520"/>
        <end position="1550"/>
    </location>
</feature>
<dbReference type="EMBL" id="BKCJ010001269">
    <property type="protein sequence ID" value="GEU40172.1"/>
    <property type="molecule type" value="Genomic_DNA"/>
</dbReference>
<dbReference type="InterPro" id="IPR043128">
    <property type="entry name" value="Rev_trsase/Diguanyl_cyclase"/>
</dbReference>
<keyword evidence="2" id="KW-0378">Hydrolase</keyword>
<dbReference type="Pfam" id="PF13976">
    <property type="entry name" value="gag_pre-integrs"/>
    <property type="match status" value="1"/>
</dbReference>
<feature type="region of interest" description="Disordered" evidence="5">
    <location>
        <begin position="274"/>
        <end position="318"/>
    </location>
</feature>
<evidence type="ECO:0000256" key="1">
    <source>
        <dbReference type="ARBA" id="ARBA00022670"/>
    </source>
</evidence>
<dbReference type="GO" id="GO:0015074">
    <property type="term" value="P:DNA integration"/>
    <property type="evidence" value="ECO:0007669"/>
    <property type="project" value="InterPro"/>
</dbReference>
<dbReference type="Pfam" id="PF14223">
    <property type="entry name" value="Retrotran_gag_2"/>
    <property type="match status" value="1"/>
</dbReference>
<dbReference type="InterPro" id="IPR041577">
    <property type="entry name" value="RT_RNaseH_2"/>
</dbReference>
<feature type="compositionally biased region" description="Polar residues" evidence="5">
    <location>
        <begin position="302"/>
        <end position="311"/>
    </location>
</feature>
<name>A0A6L2JU89_TANCI</name>
<dbReference type="CDD" id="cd09272">
    <property type="entry name" value="RNase_HI_RT_Ty1"/>
    <property type="match status" value="1"/>
</dbReference>
<dbReference type="Pfam" id="PF17919">
    <property type="entry name" value="RT_RNaseH_2"/>
    <property type="match status" value="1"/>
</dbReference>
<keyword evidence="2" id="KW-0064">Aspartyl protease</keyword>
<dbReference type="InterPro" id="IPR000477">
    <property type="entry name" value="RT_dom"/>
</dbReference>
<dbReference type="GO" id="GO:0004190">
    <property type="term" value="F:aspartic-type endopeptidase activity"/>
    <property type="evidence" value="ECO:0007669"/>
    <property type="project" value="UniProtKB-KW"/>
</dbReference>
<keyword evidence="3" id="KW-0238">DNA-binding</keyword>
<dbReference type="InterPro" id="IPR043502">
    <property type="entry name" value="DNA/RNA_pol_sf"/>
</dbReference>
<dbReference type="Pfam" id="PF24626">
    <property type="entry name" value="SH3_Tf2-1"/>
    <property type="match status" value="1"/>
</dbReference>
<dbReference type="InterPro" id="IPR036397">
    <property type="entry name" value="RNaseH_sf"/>
</dbReference>
<dbReference type="GO" id="GO:0006508">
    <property type="term" value="P:proteolysis"/>
    <property type="evidence" value="ECO:0007669"/>
    <property type="project" value="UniProtKB-KW"/>
</dbReference>
<gene>
    <name evidence="8" type="ORF">Tci_012150</name>
</gene>
<dbReference type="Pfam" id="PF08284">
    <property type="entry name" value="RVP_2"/>
    <property type="match status" value="1"/>
</dbReference>
<dbReference type="SUPFAM" id="SSF57756">
    <property type="entry name" value="Retrovirus zinc finger-like domains"/>
    <property type="match status" value="1"/>
</dbReference>